<accession>E6QQH0</accession>
<sequence length="56" mass="6465">MSEQASSLPKALFFIFTAFKQKITGIDQYRHPVHYYSPEIQKGTEAPFLVAVPLWH</sequence>
<evidence type="ECO:0000313" key="1">
    <source>
        <dbReference type="EMBL" id="CBI09491.1"/>
    </source>
</evidence>
<protein>
    <submittedName>
        <fullName evidence="1">Uncharacterized protein</fullName>
    </submittedName>
</protein>
<organism evidence="1">
    <name type="scientific">mine drainage metagenome</name>
    <dbReference type="NCBI Taxonomy" id="410659"/>
    <lineage>
        <taxon>unclassified sequences</taxon>
        <taxon>metagenomes</taxon>
        <taxon>ecological metagenomes</taxon>
    </lineage>
</organism>
<dbReference type="EMBL" id="CABR01000033">
    <property type="protein sequence ID" value="CBI09491.1"/>
    <property type="molecule type" value="Genomic_DNA"/>
</dbReference>
<dbReference type="AlphaFoldDB" id="E6QQH0"/>
<proteinExistence type="predicted"/>
<comment type="caution">
    <text evidence="1">The sequence shown here is derived from an EMBL/GenBank/DDBJ whole genome shotgun (WGS) entry which is preliminary data.</text>
</comment>
<reference evidence="1" key="1">
    <citation type="submission" date="2009-10" db="EMBL/GenBank/DDBJ databases">
        <title>Diversity of trophic interactions inside an arsenic-rich microbial ecosystem.</title>
        <authorList>
            <person name="Bertin P.N."/>
            <person name="Heinrich-Salmeron A."/>
            <person name="Pelletier E."/>
            <person name="Goulhen-Chollet F."/>
            <person name="Arsene-Ploetze F."/>
            <person name="Gallien S."/>
            <person name="Calteau A."/>
            <person name="Vallenet D."/>
            <person name="Casiot C."/>
            <person name="Chane-Woon-Ming B."/>
            <person name="Giloteaux L."/>
            <person name="Barakat M."/>
            <person name="Bonnefoy V."/>
            <person name="Bruneel O."/>
            <person name="Chandler M."/>
            <person name="Cleiss J."/>
            <person name="Duran R."/>
            <person name="Elbaz-Poulichet F."/>
            <person name="Fonknechten N."/>
            <person name="Lauga B."/>
            <person name="Mornico D."/>
            <person name="Ortet P."/>
            <person name="Schaeffer C."/>
            <person name="Siguier P."/>
            <person name="Alexander Thil Smith A."/>
            <person name="Van Dorsselaer A."/>
            <person name="Weissenbach J."/>
            <person name="Medigue C."/>
            <person name="Le Paslier D."/>
        </authorList>
    </citation>
    <scope>NUCLEOTIDE SEQUENCE</scope>
</reference>
<gene>
    <name evidence="1" type="ORF">CARN7_0220</name>
</gene>
<name>E6QQH0_9ZZZZ</name>